<accession>A0A3Q9QSV7</accession>
<dbReference type="EMBL" id="CP022572">
    <property type="protein sequence ID" value="AZU62491.1"/>
    <property type="molecule type" value="Genomic_DNA"/>
</dbReference>
<dbReference type="KEGG" id="nmk:CHR53_15075"/>
<proteinExistence type="predicted"/>
<reference evidence="1 2" key="1">
    <citation type="submission" date="2017-07" db="EMBL/GenBank/DDBJ databases">
        <title>The complete genome sequence of Bacillus mesonae strain H20-5, an efficient strain improving plant abiotic stress resistance.</title>
        <authorList>
            <person name="Kim S.Y."/>
            <person name="Song H."/>
            <person name="Sang M.K."/>
            <person name="Weon H.-Y."/>
            <person name="Song J."/>
        </authorList>
    </citation>
    <scope>NUCLEOTIDE SEQUENCE [LARGE SCALE GENOMIC DNA]</scope>
    <source>
        <strain evidence="1 2">H20-5</strain>
    </source>
</reference>
<dbReference type="Proteomes" id="UP000282892">
    <property type="component" value="Chromosome"/>
</dbReference>
<gene>
    <name evidence="1" type="ORF">CHR53_15075</name>
</gene>
<organism evidence="1 2">
    <name type="scientific">Neobacillus mesonae</name>
    <dbReference type="NCBI Taxonomy" id="1193713"/>
    <lineage>
        <taxon>Bacteria</taxon>
        <taxon>Bacillati</taxon>
        <taxon>Bacillota</taxon>
        <taxon>Bacilli</taxon>
        <taxon>Bacillales</taxon>
        <taxon>Bacillaceae</taxon>
        <taxon>Neobacillus</taxon>
    </lineage>
</organism>
<sequence>MGIRPCTATTTTPLGTVVTTSFSPVTNVFSITITPIFNLDVFCVNVPCAVTTFTSCTGNACSLCRAGQAVGVGAAPLFQPAGQTQTYTFTFSSAATFTAGTAVTDFTYNNGQFEPGVEIPCAPVCVM</sequence>
<evidence type="ECO:0000313" key="2">
    <source>
        <dbReference type="Proteomes" id="UP000282892"/>
    </source>
</evidence>
<evidence type="ECO:0000313" key="1">
    <source>
        <dbReference type="EMBL" id="AZU62491.1"/>
    </source>
</evidence>
<dbReference type="RefSeq" id="WP_066400071.1">
    <property type="nucleotide sequence ID" value="NZ_CP022572.1"/>
</dbReference>
<keyword evidence="2" id="KW-1185">Reference proteome</keyword>
<protein>
    <submittedName>
        <fullName evidence="1">Uncharacterized protein</fullName>
    </submittedName>
</protein>
<dbReference type="AlphaFoldDB" id="A0A3Q9QSV7"/>
<name>A0A3Q9QSV7_9BACI</name>